<dbReference type="Proteomes" id="UP000317199">
    <property type="component" value="Chromosome"/>
</dbReference>
<organism evidence="3 4">
    <name type="scientific">Marilutibacter alkalisoli</name>
    <dbReference type="NCBI Taxonomy" id="2591633"/>
    <lineage>
        <taxon>Bacteria</taxon>
        <taxon>Pseudomonadati</taxon>
        <taxon>Pseudomonadota</taxon>
        <taxon>Gammaproteobacteria</taxon>
        <taxon>Lysobacterales</taxon>
        <taxon>Lysobacteraceae</taxon>
        <taxon>Marilutibacter</taxon>
    </lineage>
</organism>
<keyword evidence="1" id="KW-1133">Transmembrane helix</keyword>
<evidence type="ECO:0000313" key="3">
    <source>
        <dbReference type="EMBL" id="QDH71596.1"/>
    </source>
</evidence>
<sequence length="308" mass="33675">MGNAISFRQPALSGVKSPRLQHGQALTEMAILAVVLVPLFLLIPMLGKYSHTQQMAQQAVRAAAWEATVADSYHWDDSVESNAWRAQQLQKLIDRHYGDAAAPIRSQSSGAQGSDAVEDVMMNTFSGRPLLQRDGVELLPYKNESAGFSSKAIELLDKLPDFIPGDFPPGRDGLVSAELVVRPEDLKTADGAAAKYLEPFDNLGLEMRVKHVVLADTWNASGSGCLGGQCQDSVSAQRDRRRVRDQVKTLSLGSIFGPDSRIGGPIHKVKEALKPFENIPLLDVPLRIDPGYIEPDVVPRDRLQAYQP</sequence>
<protein>
    <submittedName>
        <fullName evidence="3">Pilus assembly protein</fullName>
    </submittedName>
</protein>
<feature type="domain" description="TadE-like" evidence="2">
    <location>
        <begin position="23"/>
        <end position="64"/>
    </location>
</feature>
<dbReference type="OrthoDB" id="6019921at2"/>
<keyword evidence="1" id="KW-0812">Transmembrane</keyword>
<dbReference type="EMBL" id="CP041242">
    <property type="protein sequence ID" value="QDH71596.1"/>
    <property type="molecule type" value="Genomic_DNA"/>
</dbReference>
<evidence type="ECO:0000259" key="2">
    <source>
        <dbReference type="Pfam" id="PF07811"/>
    </source>
</evidence>
<keyword evidence="4" id="KW-1185">Reference proteome</keyword>
<keyword evidence="1" id="KW-0472">Membrane</keyword>
<dbReference type="RefSeq" id="WP_141624927.1">
    <property type="nucleotide sequence ID" value="NZ_CP041242.1"/>
</dbReference>
<feature type="transmembrane region" description="Helical" evidence="1">
    <location>
        <begin position="29"/>
        <end position="47"/>
    </location>
</feature>
<name>A0A514BW31_9GAMM</name>
<evidence type="ECO:0000313" key="4">
    <source>
        <dbReference type="Proteomes" id="UP000317199"/>
    </source>
</evidence>
<evidence type="ECO:0000256" key="1">
    <source>
        <dbReference type="SAM" id="Phobius"/>
    </source>
</evidence>
<gene>
    <name evidence="3" type="ORF">FKV23_16960</name>
</gene>
<dbReference type="KEGG" id="lyj:FKV23_16960"/>
<reference evidence="3 4" key="1">
    <citation type="submission" date="2019-06" db="EMBL/GenBank/DDBJ databases">
        <title>Lysobacter alkalisoli sp. nov. isolated from saline-alkali soil.</title>
        <authorList>
            <person name="Sun J.-Q."/>
            <person name="Xu L."/>
        </authorList>
    </citation>
    <scope>NUCLEOTIDE SEQUENCE [LARGE SCALE GENOMIC DNA]</scope>
    <source>
        <strain evidence="3 4">SJ-36</strain>
    </source>
</reference>
<dbReference type="InterPro" id="IPR012495">
    <property type="entry name" value="TadE-like_dom"/>
</dbReference>
<dbReference type="Pfam" id="PF07811">
    <property type="entry name" value="TadE"/>
    <property type="match status" value="1"/>
</dbReference>
<proteinExistence type="predicted"/>
<accession>A0A514BW31</accession>
<dbReference type="AlphaFoldDB" id="A0A514BW31"/>